<dbReference type="Pfam" id="PF09820">
    <property type="entry name" value="AAA-ATPase_like"/>
    <property type="match status" value="1"/>
</dbReference>
<dbReference type="EMBL" id="FOIN01000018">
    <property type="protein sequence ID" value="SET56267.1"/>
    <property type="molecule type" value="Genomic_DNA"/>
</dbReference>
<reference evidence="3" key="1">
    <citation type="submission" date="2016-10" db="EMBL/GenBank/DDBJ databases">
        <authorList>
            <person name="Varghese N."/>
            <person name="Submissions S."/>
        </authorList>
    </citation>
    <scope>NUCLEOTIDE SEQUENCE [LARGE SCALE GENOMIC DNA]</scope>
    <source>
        <strain evidence="3">DSM 1551</strain>
    </source>
</reference>
<evidence type="ECO:0000259" key="1">
    <source>
        <dbReference type="Pfam" id="PF09820"/>
    </source>
</evidence>
<feature type="domain" description="AAA-ATPase-like" evidence="1">
    <location>
        <begin position="6"/>
        <end position="75"/>
    </location>
</feature>
<proteinExistence type="predicted"/>
<dbReference type="PANTHER" id="PTHR34825:SF1">
    <property type="entry name" value="AAA-ATPASE-LIKE DOMAIN-CONTAINING PROTEIN"/>
    <property type="match status" value="1"/>
</dbReference>
<evidence type="ECO:0000313" key="2">
    <source>
        <dbReference type="EMBL" id="SET56267.1"/>
    </source>
</evidence>
<gene>
    <name evidence="2" type="ORF">SAMN04489758_11850</name>
</gene>
<sequence>MYFDKTKLVRVLNDMYNQTHKTFIFIIDEWDYIFREYSQNKEAQNQYLDFLRNLLKDKPYIELAYMTGILPIKKYGTHSALNMFDEISMIDPGIIYEFMGFIEKEVKNLCAKYDVSFDILKQWYDGYQLTKEISVFSPRSVVASITRRIFNNYWTSTETYEALQIYIDMNFDGLKDDII</sequence>
<dbReference type="Proteomes" id="UP000198558">
    <property type="component" value="Unassembled WGS sequence"/>
</dbReference>
<protein>
    <submittedName>
        <fullName evidence="2">Predicted AAA-ATPase</fullName>
    </submittedName>
</protein>
<dbReference type="AlphaFoldDB" id="A0A1I0FDT9"/>
<organism evidence="2 3">
    <name type="scientific">Thomasclavelia cocleata</name>
    <dbReference type="NCBI Taxonomy" id="69824"/>
    <lineage>
        <taxon>Bacteria</taxon>
        <taxon>Bacillati</taxon>
        <taxon>Bacillota</taxon>
        <taxon>Erysipelotrichia</taxon>
        <taxon>Erysipelotrichales</taxon>
        <taxon>Coprobacillaceae</taxon>
        <taxon>Thomasclavelia</taxon>
    </lineage>
</organism>
<dbReference type="InterPro" id="IPR018631">
    <property type="entry name" value="AAA-ATPase-like_dom"/>
</dbReference>
<accession>A0A1I0FDT9</accession>
<evidence type="ECO:0000313" key="3">
    <source>
        <dbReference type="Proteomes" id="UP000198558"/>
    </source>
</evidence>
<name>A0A1I0FDT9_9FIRM</name>
<dbReference type="PANTHER" id="PTHR34825">
    <property type="entry name" value="CONSERVED PROTEIN, WITH A WEAK D-GALACTARATE DEHYDRATASE/ALTRONATE HYDROLASE DOMAIN"/>
    <property type="match status" value="1"/>
</dbReference>
<keyword evidence="3" id="KW-1185">Reference proteome</keyword>